<evidence type="ECO:0000256" key="1">
    <source>
        <dbReference type="ARBA" id="ARBA00022603"/>
    </source>
</evidence>
<dbReference type="InterPro" id="IPR019410">
    <property type="entry name" value="Methyltransf_16"/>
</dbReference>
<dbReference type="Gene3D" id="3.10.100.10">
    <property type="entry name" value="Mannose-Binding Protein A, subunit A"/>
    <property type="match status" value="1"/>
</dbReference>
<dbReference type="SMART" id="SM00034">
    <property type="entry name" value="CLECT"/>
    <property type="match status" value="1"/>
</dbReference>
<reference evidence="6" key="1">
    <citation type="submission" date="2024-04" db="EMBL/GenBank/DDBJ databases">
        <title>Salinicola lusitanus LLJ914,a marine bacterium isolated from the Okinawa Trough.</title>
        <authorList>
            <person name="Li J."/>
        </authorList>
    </citation>
    <scope>NUCLEOTIDE SEQUENCE [LARGE SCALE GENOMIC DNA]</scope>
</reference>
<dbReference type="CDD" id="cd02440">
    <property type="entry name" value="AdoMet_MTases"/>
    <property type="match status" value="1"/>
</dbReference>
<feature type="domain" description="C-type lectin" evidence="4">
    <location>
        <begin position="76"/>
        <end position="190"/>
    </location>
</feature>
<dbReference type="PANTHER" id="PTHR14614">
    <property type="entry name" value="HEPATOCELLULAR CARCINOMA-ASSOCIATED ANTIGEN"/>
    <property type="match status" value="1"/>
</dbReference>
<proteinExistence type="predicted"/>
<accession>A0AAW0MZT9</accession>
<evidence type="ECO:0000256" key="3">
    <source>
        <dbReference type="SAM" id="MobiDB-lite"/>
    </source>
</evidence>
<evidence type="ECO:0000256" key="2">
    <source>
        <dbReference type="ARBA" id="ARBA00022691"/>
    </source>
</evidence>
<dbReference type="SUPFAM" id="SSF56436">
    <property type="entry name" value="C-type lectin-like"/>
    <property type="match status" value="1"/>
</dbReference>
<evidence type="ECO:0000259" key="4">
    <source>
        <dbReference type="PROSITE" id="PS50041"/>
    </source>
</evidence>
<dbReference type="InterPro" id="IPR029063">
    <property type="entry name" value="SAM-dependent_MTases_sf"/>
</dbReference>
<protein>
    <recommendedName>
        <fullName evidence="4">C-type lectin domain-containing protein</fullName>
    </recommendedName>
</protein>
<organism evidence="5 6">
    <name type="scientific">Mugilogobius chulae</name>
    <name type="common">yellowstripe goby</name>
    <dbReference type="NCBI Taxonomy" id="88201"/>
    <lineage>
        <taxon>Eukaryota</taxon>
        <taxon>Metazoa</taxon>
        <taxon>Chordata</taxon>
        <taxon>Craniata</taxon>
        <taxon>Vertebrata</taxon>
        <taxon>Euteleostomi</taxon>
        <taxon>Actinopterygii</taxon>
        <taxon>Neopterygii</taxon>
        <taxon>Teleostei</taxon>
        <taxon>Neoteleostei</taxon>
        <taxon>Acanthomorphata</taxon>
        <taxon>Gobiaria</taxon>
        <taxon>Gobiiformes</taxon>
        <taxon>Gobioidei</taxon>
        <taxon>Gobiidae</taxon>
        <taxon>Gobionellinae</taxon>
        <taxon>Mugilogobius</taxon>
    </lineage>
</organism>
<sequence>MDSGVYEEPVMFLEPEDNGEQNVPQAADMEEEGPMLDALGDSLASDEEFMRFDSQEHLPSVEQVMHGRRSCPGVVLEGKCFQFFTNPKRAEEAEFFCQESFHGGHLASVTSLNIHNEMMTLMRQNGGTQRTWIGGIRFFDTTSPNANRFVWLDGSHWSYADWLMGEPNNTANLENCVEILRSGHEIFHWHTQPFSGLWTWRQWHTPRRKKARVNHFTQMETVNKQTLQNRHQEKIADEDQKLMAVEALDRRNNWEPSVFYSLGKESFCFVGHDISIRESIDTYGALIWPGCVALCQFLENNLQQVNLMDKAVLEIGAGTGLLSIVASLLGAWVTATDKPEVLSNLTFNLLRNTKGRSRYTPQVAPLTWGLDLDRNFPHPPYHYDYVLAADVVYHHESLEELLKTMHHFCRPGSGTTLLWANKIRFQTDLKFTECFKKNFNATLLLELPQQEVRIYMATAK</sequence>
<name>A0AAW0MZT9_9GOBI</name>
<dbReference type="GO" id="GO:0032259">
    <property type="term" value="P:methylation"/>
    <property type="evidence" value="ECO:0007669"/>
    <property type="project" value="UniProtKB-KW"/>
</dbReference>
<keyword evidence="2" id="KW-0949">S-adenosyl-L-methionine</keyword>
<keyword evidence="1" id="KW-0808">Transferase</keyword>
<dbReference type="PANTHER" id="PTHR14614:SF13">
    <property type="entry name" value="PROTEIN-LYSINE METHYLTRANSFERASE METTL21C"/>
    <property type="match status" value="1"/>
</dbReference>
<keyword evidence="6" id="KW-1185">Reference proteome</keyword>
<dbReference type="PROSITE" id="PS50041">
    <property type="entry name" value="C_TYPE_LECTIN_2"/>
    <property type="match status" value="1"/>
</dbReference>
<dbReference type="Pfam" id="PF10294">
    <property type="entry name" value="Methyltransf_16"/>
    <property type="match status" value="1"/>
</dbReference>
<comment type="caution">
    <text evidence="5">The sequence shown here is derived from an EMBL/GenBank/DDBJ whole genome shotgun (WGS) entry which is preliminary data.</text>
</comment>
<evidence type="ECO:0000313" key="6">
    <source>
        <dbReference type="Proteomes" id="UP001460270"/>
    </source>
</evidence>
<dbReference type="SUPFAM" id="SSF53335">
    <property type="entry name" value="S-adenosyl-L-methionine-dependent methyltransferases"/>
    <property type="match status" value="1"/>
</dbReference>
<dbReference type="AlphaFoldDB" id="A0AAW0MZT9"/>
<dbReference type="EMBL" id="JBBPFD010000021">
    <property type="protein sequence ID" value="KAK7882444.1"/>
    <property type="molecule type" value="Genomic_DNA"/>
</dbReference>
<keyword evidence="1" id="KW-0489">Methyltransferase</keyword>
<gene>
    <name evidence="5" type="ORF">WMY93_028618</name>
</gene>
<dbReference type="InterPro" id="IPR016187">
    <property type="entry name" value="CTDL_fold"/>
</dbReference>
<dbReference type="Gene3D" id="3.40.50.150">
    <property type="entry name" value="Vaccinia Virus protein VP39"/>
    <property type="match status" value="1"/>
</dbReference>
<evidence type="ECO:0000313" key="5">
    <source>
        <dbReference type="EMBL" id="KAK7882444.1"/>
    </source>
</evidence>
<dbReference type="InterPro" id="IPR016186">
    <property type="entry name" value="C-type_lectin-like/link_sf"/>
</dbReference>
<dbReference type="InterPro" id="IPR001304">
    <property type="entry name" value="C-type_lectin-like"/>
</dbReference>
<dbReference type="Proteomes" id="UP001460270">
    <property type="component" value="Unassembled WGS sequence"/>
</dbReference>
<dbReference type="GO" id="GO:0008168">
    <property type="term" value="F:methyltransferase activity"/>
    <property type="evidence" value="ECO:0007669"/>
    <property type="project" value="UniProtKB-KW"/>
</dbReference>
<dbReference type="Pfam" id="PF00059">
    <property type="entry name" value="Lectin_C"/>
    <property type="match status" value="1"/>
</dbReference>
<feature type="region of interest" description="Disordered" evidence="3">
    <location>
        <begin position="1"/>
        <end position="22"/>
    </location>
</feature>